<dbReference type="InterPro" id="IPR000219">
    <property type="entry name" value="DH_dom"/>
</dbReference>
<dbReference type="SUPFAM" id="SSF50729">
    <property type="entry name" value="PH domain-like"/>
    <property type="match status" value="1"/>
</dbReference>
<comment type="caution">
    <text evidence="12">The sequence shown here is derived from an EMBL/GenBank/DDBJ whole genome shotgun (WGS) entry which is preliminary data.</text>
</comment>
<dbReference type="SUPFAM" id="SSF57903">
    <property type="entry name" value="FYVE/PHD zinc finger"/>
    <property type="match status" value="1"/>
</dbReference>
<dbReference type="InterPro" id="IPR011993">
    <property type="entry name" value="PH-like_dom_sf"/>
</dbReference>
<dbReference type="Pfam" id="PF00169">
    <property type="entry name" value="PH"/>
    <property type="match status" value="1"/>
</dbReference>
<dbReference type="AlphaFoldDB" id="A0A5K1VCS3"/>
<protein>
    <submittedName>
        <fullName evidence="12">Rho guanine nucleotide exchange factor putative</fullName>
    </submittedName>
</protein>
<dbReference type="VEuPathDB" id="AmoebaDB:KM1_041390"/>
<dbReference type="Proteomes" id="UP000078387">
    <property type="component" value="Unassembled WGS sequence"/>
</dbReference>
<feature type="domain" description="DH" evidence="10">
    <location>
        <begin position="3"/>
        <end position="181"/>
    </location>
</feature>
<evidence type="ECO:0000256" key="6">
    <source>
        <dbReference type="ARBA" id="ARBA00022833"/>
    </source>
</evidence>
<keyword evidence="3" id="KW-0344">Guanine-nucleotide releasing factor</keyword>
<dbReference type="VEuPathDB" id="AmoebaDB:EHI7A_017220"/>
<dbReference type="GO" id="GO:0008270">
    <property type="term" value="F:zinc ion binding"/>
    <property type="evidence" value="ECO:0007669"/>
    <property type="project" value="UniProtKB-KW"/>
</dbReference>
<dbReference type="GO" id="GO:0005856">
    <property type="term" value="C:cytoskeleton"/>
    <property type="evidence" value="ECO:0007669"/>
    <property type="project" value="UniProtKB-SubCell"/>
</dbReference>
<evidence type="ECO:0000313" key="12">
    <source>
        <dbReference type="EMBL" id="GAT92639.1"/>
    </source>
</evidence>
<dbReference type="Pfam" id="PF00621">
    <property type="entry name" value="RhoGEF"/>
    <property type="match status" value="1"/>
</dbReference>
<proteinExistence type="predicted"/>
<evidence type="ECO:0000256" key="5">
    <source>
        <dbReference type="ARBA" id="ARBA00022771"/>
    </source>
</evidence>
<dbReference type="PANTHER" id="PTHR12673:SF159">
    <property type="entry name" value="LD03170P"/>
    <property type="match status" value="1"/>
</dbReference>
<evidence type="ECO:0000259" key="11">
    <source>
        <dbReference type="PROSITE" id="PS50178"/>
    </source>
</evidence>
<dbReference type="VEuPathDB" id="AmoebaDB:EHI_197330"/>
<evidence type="ECO:0000256" key="7">
    <source>
        <dbReference type="ARBA" id="ARBA00023212"/>
    </source>
</evidence>
<dbReference type="CDD" id="cd00160">
    <property type="entry name" value="RhoGEF"/>
    <property type="match status" value="1"/>
</dbReference>
<keyword evidence="6" id="KW-0862">Zinc</keyword>
<dbReference type="SMART" id="SM00325">
    <property type="entry name" value="RhoGEF"/>
    <property type="match status" value="1"/>
</dbReference>
<dbReference type="Gene3D" id="1.20.900.10">
    <property type="entry name" value="Dbl homology (DH) domain"/>
    <property type="match status" value="1"/>
</dbReference>
<dbReference type="EMBL" id="BDEQ01000001">
    <property type="protein sequence ID" value="GAT92639.1"/>
    <property type="molecule type" value="Genomic_DNA"/>
</dbReference>
<sequence>MEQRKKVVNELATTEKTYSDMLQLAINVYFQPIQKSNVLDKNDFEQLFCNIETVAMNSMLLCYDLQKREANFEQNDIICDVLLFRKTLFDCYNEYIRNYDRAIERYGKLLNKKKFQEMANPNDKCSLGLEGLLITPVQRIPRYVLLMKEYMKCTPKEHPDYLNAEIALNIFQQLANEINLTMADEQNRERLQKIVMRFSSLPINVSSYILDQPHLLLLEGTLNKYCRKGIKKRVCFLFSDQVLIYGSPVVGSQLSYHNTIKLIAFKSIKDTDKKTNVIQLIGKEKSFNLSAESLQMKKEWLNQLCFALTGEQKTEFIDVDDEGNEEYTTVIMMNEEEVSECMKCKVRFNLTTRKHHCNYCGKVFCDKCLSYRIVLPKQLQECKVCVDCYDKIKKIEPPLPSIPPPRRKTPFIQNATQFKKREPPRMRKCGQFLVRTPSIKNFGDNGLDLVQN</sequence>
<organism evidence="12 13">
    <name type="scientific">Entamoeba histolytica</name>
    <dbReference type="NCBI Taxonomy" id="5759"/>
    <lineage>
        <taxon>Eukaryota</taxon>
        <taxon>Amoebozoa</taxon>
        <taxon>Evosea</taxon>
        <taxon>Archamoebae</taxon>
        <taxon>Mastigamoebida</taxon>
        <taxon>Entamoebidae</taxon>
        <taxon>Entamoeba</taxon>
    </lineage>
</organism>
<dbReference type="VEuPathDB" id="AmoebaDB:EHI8A_013480"/>
<dbReference type="OMA" id="IHQFHAQ"/>
<evidence type="ECO:0000256" key="8">
    <source>
        <dbReference type="PROSITE-ProRule" id="PRU00091"/>
    </source>
</evidence>
<dbReference type="InterPro" id="IPR013083">
    <property type="entry name" value="Znf_RING/FYVE/PHD"/>
</dbReference>
<dbReference type="GO" id="GO:0005085">
    <property type="term" value="F:guanyl-nucleotide exchange factor activity"/>
    <property type="evidence" value="ECO:0007669"/>
    <property type="project" value="UniProtKB-KW"/>
</dbReference>
<dbReference type="GO" id="GO:0005737">
    <property type="term" value="C:cytoplasm"/>
    <property type="evidence" value="ECO:0007669"/>
    <property type="project" value="TreeGrafter"/>
</dbReference>
<dbReference type="PROSITE" id="PS50003">
    <property type="entry name" value="PH_DOMAIN"/>
    <property type="match status" value="1"/>
</dbReference>
<evidence type="ECO:0000256" key="2">
    <source>
        <dbReference type="ARBA" id="ARBA00022490"/>
    </source>
</evidence>
<dbReference type="SMART" id="SM00233">
    <property type="entry name" value="PH"/>
    <property type="match status" value="1"/>
</dbReference>
<keyword evidence="4" id="KW-0479">Metal-binding</keyword>
<dbReference type="SUPFAM" id="SSF48065">
    <property type="entry name" value="DBL homology domain (DH-domain)"/>
    <property type="match status" value="1"/>
</dbReference>
<dbReference type="SMART" id="SM00064">
    <property type="entry name" value="FYVE"/>
    <property type="match status" value="1"/>
</dbReference>
<keyword evidence="7" id="KW-0206">Cytoskeleton</keyword>
<evidence type="ECO:0000259" key="9">
    <source>
        <dbReference type="PROSITE" id="PS50003"/>
    </source>
</evidence>
<accession>A0A5K1VCS3</accession>
<dbReference type="InterPro" id="IPR011011">
    <property type="entry name" value="Znf_FYVE_PHD"/>
</dbReference>
<feature type="domain" description="PH" evidence="9">
    <location>
        <begin position="215"/>
        <end position="309"/>
    </location>
</feature>
<dbReference type="Pfam" id="PF01363">
    <property type="entry name" value="FYVE"/>
    <property type="match status" value="1"/>
</dbReference>
<dbReference type="InterPro" id="IPR001849">
    <property type="entry name" value="PH_domain"/>
</dbReference>
<dbReference type="InterPro" id="IPR051092">
    <property type="entry name" value="FYVE_RhoGEF_PH"/>
</dbReference>
<dbReference type="VEuPathDB" id="AmoebaDB:EHI5A_005520"/>
<reference evidence="12 13" key="1">
    <citation type="submission" date="2016-05" db="EMBL/GenBank/DDBJ databases">
        <title>First whole genome sequencing of Entamoeba histolytica HM1:IMSS-clone-6.</title>
        <authorList>
            <person name="Mukherjee Avik.K."/>
            <person name="Izumyama S."/>
            <person name="Nakada-Tsukui K."/>
            <person name="Nozaki T."/>
        </authorList>
    </citation>
    <scope>NUCLEOTIDE SEQUENCE [LARGE SCALE GENOMIC DNA]</scope>
    <source>
        <strain evidence="12 13">HM1:IMSS clone 6</strain>
    </source>
</reference>
<evidence type="ECO:0000256" key="4">
    <source>
        <dbReference type="ARBA" id="ARBA00022723"/>
    </source>
</evidence>
<dbReference type="PANTHER" id="PTHR12673">
    <property type="entry name" value="FACIOGENITAL DYSPLASIA PROTEIN"/>
    <property type="match status" value="1"/>
</dbReference>
<keyword evidence="2" id="KW-0963">Cytoplasm</keyword>
<evidence type="ECO:0000256" key="1">
    <source>
        <dbReference type="ARBA" id="ARBA00004245"/>
    </source>
</evidence>
<dbReference type="InterPro" id="IPR000306">
    <property type="entry name" value="Znf_FYVE"/>
</dbReference>
<dbReference type="Gene3D" id="2.30.29.30">
    <property type="entry name" value="Pleckstrin-homology domain (PH domain)/Phosphotyrosine-binding domain (PTB)"/>
    <property type="match status" value="1"/>
</dbReference>
<evidence type="ECO:0000259" key="10">
    <source>
        <dbReference type="PROSITE" id="PS50010"/>
    </source>
</evidence>
<evidence type="ECO:0000313" key="13">
    <source>
        <dbReference type="Proteomes" id="UP000078387"/>
    </source>
</evidence>
<gene>
    <name evidence="12" type="ORF">CL6EHI_197330</name>
</gene>
<dbReference type="InterPro" id="IPR017455">
    <property type="entry name" value="Znf_FYVE-rel"/>
</dbReference>
<dbReference type="PROSITE" id="PS50010">
    <property type="entry name" value="DH_2"/>
    <property type="match status" value="1"/>
</dbReference>
<name>A0A5K1VCS3_ENTHI</name>
<dbReference type="InterPro" id="IPR035899">
    <property type="entry name" value="DBL_dom_sf"/>
</dbReference>
<feature type="domain" description="FYVE-type" evidence="11">
    <location>
        <begin position="335"/>
        <end position="393"/>
    </location>
</feature>
<dbReference type="Gene3D" id="3.30.40.10">
    <property type="entry name" value="Zinc/RING finger domain, C3HC4 (zinc finger)"/>
    <property type="match status" value="1"/>
</dbReference>
<dbReference type="PROSITE" id="PS50178">
    <property type="entry name" value="ZF_FYVE"/>
    <property type="match status" value="1"/>
</dbReference>
<evidence type="ECO:0000256" key="3">
    <source>
        <dbReference type="ARBA" id="ARBA00022658"/>
    </source>
</evidence>
<comment type="subcellular location">
    <subcellularLocation>
        <location evidence="1">Cytoplasm</location>
        <location evidence="1">Cytoskeleton</location>
    </subcellularLocation>
</comment>
<keyword evidence="5 8" id="KW-0863">Zinc-finger</keyword>